<feature type="chain" id="PRO_5027685776" evidence="2">
    <location>
        <begin position="20"/>
        <end position="196"/>
    </location>
</feature>
<dbReference type="GO" id="GO:0005737">
    <property type="term" value="C:cytoplasm"/>
    <property type="evidence" value="ECO:0007669"/>
    <property type="project" value="TreeGrafter"/>
</dbReference>
<dbReference type="Pfam" id="PF04832">
    <property type="entry name" value="SOUL"/>
    <property type="match status" value="1"/>
</dbReference>
<comment type="similarity">
    <text evidence="1">Belongs to the HEBP family.</text>
</comment>
<dbReference type="PANTHER" id="PTHR11220">
    <property type="entry name" value="HEME-BINDING PROTEIN-RELATED"/>
    <property type="match status" value="1"/>
</dbReference>
<dbReference type="PANTHER" id="PTHR11220:SF69">
    <property type="entry name" value="HEME-BINDING PROTEIN 2"/>
    <property type="match status" value="1"/>
</dbReference>
<protein>
    <submittedName>
        <fullName evidence="4">Heme-binding protein 2-like isoform X1</fullName>
    </submittedName>
</protein>
<dbReference type="Proteomes" id="UP000515152">
    <property type="component" value="Chromosome 13"/>
</dbReference>
<keyword evidence="2" id="KW-0732">Signal</keyword>
<reference evidence="4" key="1">
    <citation type="submission" date="2025-08" db="UniProtKB">
        <authorList>
            <consortium name="RefSeq"/>
        </authorList>
    </citation>
    <scope>IDENTIFICATION</scope>
</reference>
<dbReference type="RefSeq" id="XP_031435071.1">
    <property type="nucleotide sequence ID" value="XM_031579211.1"/>
</dbReference>
<sequence length="196" mass="22235">MTFQALIALFTLFMVPVQGWKAPWFCHGDDCPQFTVVHTYEGFEERFYHASHWITVDIGITTHEKVKKAISKLFLYTKGENEEKKNVKLPWPLILSVEGDEDENHGSLSWPVPVGTHLPKPNDATIRETDMPAATVYVRSFGGVASEADARENLEKLKESIEAAGKSFVPDRFVAAGYNTPWQLINQHNEIWIFAD</sequence>
<dbReference type="GO" id="GO:0020037">
    <property type="term" value="F:heme binding"/>
    <property type="evidence" value="ECO:0007669"/>
    <property type="project" value="TreeGrafter"/>
</dbReference>
<feature type="signal peptide" evidence="2">
    <location>
        <begin position="1"/>
        <end position="19"/>
    </location>
</feature>
<evidence type="ECO:0000313" key="3">
    <source>
        <dbReference type="Proteomes" id="UP000515152"/>
    </source>
</evidence>
<dbReference type="SUPFAM" id="SSF55136">
    <property type="entry name" value="Probable bacterial effector-binding domain"/>
    <property type="match status" value="1"/>
</dbReference>
<organism evidence="3 4">
    <name type="scientific">Clupea harengus</name>
    <name type="common">Atlantic herring</name>
    <dbReference type="NCBI Taxonomy" id="7950"/>
    <lineage>
        <taxon>Eukaryota</taxon>
        <taxon>Metazoa</taxon>
        <taxon>Chordata</taxon>
        <taxon>Craniata</taxon>
        <taxon>Vertebrata</taxon>
        <taxon>Euteleostomi</taxon>
        <taxon>Actinopterygii</taxon>
        <taxon>Neopterygii</taxon>
        <taxon>Teleostei</taxon>
        <taxon>Clupei</taxon>
        <taxon>Clupeiformes</taxon>
        <taxon>Clupeoidei</taxon>
        <taxon>Clupeidae</taxon>
        <taxon>Clupea</taxon>
    </lineage>
</organism>
<dbReference type="OrthoDB" id="6424451at2759"/>
<dbReference type="KEGG" id="char:105893434"/>
<accession>A0A6P8GDJ1</accession>
<gene>
    <name evidence="4" type="primary">LOC105893434</name>
</gene>
<dbReference type="GeneID" id="105893434"/>
<dbReference type="InterPro" id="IPR006917">
    <property type="entry name" value="SOUL_heme-bd"/>
</dbReference>
<evidence type="ECO:0000313" key="4">
    <source>
        <dbReference type="RefSeq" id="XP_031435071.1"/>
    </source>
</evidence>
<keyword evidence="3" id="KW-1185">Reference proteome</keyword>
<evidence type="ECO:0000256" key="1">
    <source>
        <dbReference type="ARBA" id="ARBA00009817"/>
    </source>
</evidence>
<dbReference type="InterPro" id="IPR011256">
    <property type="entry name" value="Reg_factor_effector_dom_sf"/>
</dbReference>
<proteinExistence type="inferred from homology"/>
<name>A0A6P8GDJ1_CLUHA</name>
<dbReference type="Gene3D" id="3.20.80.10">
    <property type="entry name" value="Regulatory factor, effector binding domain"/>
    <property type="match status" value="1"/>
</dbReference>
<evidence type="ECO:0000256" key="2">
    <source>
        <dbReference type="SAM" id="SignalP"/>
    </source>
</evidence>
<dbReference type="AlphaFoldDB" id="A0A6P8GDJ1"/>